<keyword evidence="10" id="KW-1185">Reference proteome</keyword>
<evidence type="ECO:0000256" key="6">
    <source>
        <dbReference type="ARBA" id="ARBA00023242"/>
    </source>
</evidence>
<feature type="domain" description="DEK-C" evidence="8">
    <location>
        <begin position="1"/>
        <end position="59"/>
    </location>
</feature>
<dbReference type="Pfam" id="PF02229">
    <property type="entry name" value="PC4"/>
    <property type="match status" value="4"/>
</dbReference>
<feature type="region of interest" description="Disordered" evidence="7">
    <location>
        <begin position="68"/>
        <end position="126"/>
    </location>
</feature>
<evidence type="ECO:0000259" key="8">
    <source>
        <dbReference type="PROSITE" id="PS51998"/>
    </source>
</evidence>
<accession>A0A835Y157</accession>
<keyword evidence="6" id="KW-0539">Nucleus</keyword>
<feature type="compositionally biased region" description="Low complexity" evidence="7">
    <location>
        <begin position="283"/>
        <end position="292"/>
    </location>
</feature>
<dbReference type="SUPFAM" id="SSF54447">
    <property type="entry name" value="ssDNA-binding transcriptional regulator domain"/>
    <property type="match status" value="4"/>
</dbReference>
<protein>
    <recommendedName>
        <fullName evidence="8">DEK-C domain-containing protein</fullName>
    </recommendedName>
</protein>
<dbReference type="EMBL" id="JAEHOE010000038">
    <property type="protein sequence ID" value="KAG2493394.1"/>
    <property type="molecule type" value="Genomic_DNA"/>
</dbReference>
<evidence type="ECO:0000256" key="5">
    <source>
        <dbReference type="ARBA" id="ARBA00023163"/>
    </source>
</evidence>
<dbReference type="OrthoDB" id="2505440at2759"/>
<evidence type="ECO:0000256" key="7">
    <source>
        <dbReference type="SAM" id="MobiDB-lite"/>
    </source>
</evidence>
<dbReference type="AlphaFoldDB" id="A0A835Y157"/>
<evidence type="ECO:0000256" key="2">
    <source>
        <dbReference type="ARBA" id="ARBA00009001"/>
    </source>
</evidence>
<evidence type="ECO:0000313" key="10">
    <source>
        <dbReference type="Proteomes" id="UP000612055"/>
    </source>
</evidence>
<dbReference type="Gene3D" id="2.30.31.10">
    <property type="entry name" value="Transcriptional Coactivator Pc4, Chain A"/>
    <property type="match status" value="4"/>
</dbReference>
<dbReference type="InterPro" id="IPR009044">
    <property type="entry name" value="ssDNA-bd_transcriptional_reg"/>
</dbReference>
<dbReference type="PANTHER" id="PTHR13215">
    <property type="entry name" value="RNA POLYMERASE II TRANSCRIPTIONAL COACTIVATOR"/>
    <property type="match status" value="1"/>
</dbReference>
<keyword evidence="3" id="KW-0805">Transcription regulation</keyword>
<feature type="region of interest" description="Disordered" evidence="7">
    <location>
        <begin position="269"/>
        <end position="324"/>
    </location>
</feature>
<sequence length="459" mass="47284">MADEERIQEVVREFLKTADMEVTTERIVLEHVAGALGLPLDLVKAHKPLVSSIIDDYLAELDAAEAADAPGTTAQPAGALGYGHGEDDEEEEEAPAAAGGRKRAGAGAGASKPGSAKRSRGSGAGGGEELLLSVELSGKRRARVRRWEGKLYVDIREFYEKDGAELPGAKGLSLHPGEWAHLAGQLTRLVAAQNAHDRGAEAVTLSEKRLASVSEFKGTYYLNIREYYDKDGTLAPTKKGVNLNPSEAEALLAAAGEVSALAGVPLSAPQPSDAAAAPPPSRPSAAAAVGPASAPPPRPVAAPPPRAAPAGGAGAGGGGGDEEVVELGGKKRASISRFGGRISVDLREFYEKNGQLLPGQKGIALSPADWATVAASVPAVSEALGRRDMGFSVQLSGSRRVSLSEFKGSLYVGVREYYEKDGQQLPGKKGLSMSPPQWAVLAAAAEGLSAALARAQGGA</sequence>
<organism evidence="9 10">
    <name type="scientific">Edaphochlamys debaryana</name>
    <dbReference type="NCBI Taxonomy" id="47281"/>
    <lineage>
        <taxon>Eukaryota</taxon>
        <taxon>Viridiplantae</taxon>
        <taxon>Chlorophyta</taxon>
        <taxon>core chlorophytes</taxon>
        <taxon>Chlorophyceae</taxon>
        <taxon>CS clade</taxon>
        <taxon>Chlamydomonadales</taxon>
        <taxon>Chlamydomonadales incertae sedis</taxon>
        <taxon>Edaphochlamys</taxon>
    </lineage>
</organism>
<comment type="similarity">
    <text evidence="2">Belongs to the transcriptional coactivator PC4 family.</text>
</comment>
<dbReference type="GO" id="GO:0005634">
    <property type="term" value="C:nucleus"/>
    <property type="evidence" value="ECO:0007669"/>
    <property type="project" value="UniProtKB-SubCell"/>
</dbReference>
<dbReference type="Proteomes" id="UP000612055">
    <property type="component" value="Unassembled WGS sequence"/>
</dbReference>
<evidence type="ECO:0000256" key="1">
    <source>
        <dbReference type="ARBA" id="ARBA00004123"/>
    </source>
</evidence>
<evidence type="ECO:0000313" key="9">
    <source>
        <dbReference type="EMBL" id="KAG2493394.1"/>
    </source>
</evidence>
<comment type="subcellular location">
    <subcellularLocation>
        <location evidence="1">Nucleus</location>
    </subcellularLocation>
</comment>
<dbReference type="InterPro" id="IPR045125">
    <property type="entry name" value="Sub1/Tcp4-like"/>
</dbReference>
<proteinExistence type="inferred from homology"/>
<evidence type="ECO:0000256" key="3">
    <source>
        <dbReference type="ARBA" id="ARBA00023015"/>
    </source>
</evidence>
<keyword evidence="4" id="KW-0238">DNA-binding</keyword>
<comment type="caution">
    <text evidence="9">The sequence shown here is derived from an EMBL/GenBank/DDBJ whole genome shotgun (WGS) entry which is preliminary data.</text>
</comment>
<dbReference type="GO" id="GO:0003677">
    <property type="term" value="F:DNA binding"/>
    <property type="evidence" value="ECO:0007669"/>
    <property type="project" value="UniProtKB-KW"/>
</dbReference>
<keyword evidence="5" id="KW-0804">Transcription</keyword>
<dbReference type="Pfam" id="PF08766">
    <property type="entry name" value="DEK_C"/>
    <property type="match status" value="1"/>
</dbReference>
<dbReference type="GO" id="GO:0060261">
    <property type="term" value="P:positive regulation of transcription initiation by RNA polymerase II"/>
    <property type="evidence" value="ECO:0007669"/>
    <property type="project" value="InterPro"/>
</dbReference>
<gene>
    <name evidence="9" type="ORF">HYH03_008522</name>
</gene>
<evidence type="ECO:0000256" key="4">
    <source>
        <dbReference type="ARBA" id="ARBA00023125"/>
    </source>
</evidence>
<dbReference type="PROSITE" id="PS51998">
    <property type="entry name" value="DEK_C"/>
    <property type="match status" value="1"/>
</dbReference>
<dbReference type="GO" id="GO:0003713">
    <property type="term" value="F:transcription coactivator activity"/>
    <property type="evidence" value="ECO:0007669"/>
    <property type="project" value="InterPro"/>
</dbReference>
<name>A0A835Y157_9CHLO</name>
<dbReference type="InterPro" id="IPR003173">
    <property type="entry name" value="PC4_C"/>
</dbReference>
<reference evidence="9" key="1">
    <citation type="journal article" date="2020" name="bioRxiv">
        <title>Comparative genomics of Chlamydomonas.</title>
        <authorList>
            <person name="Craig R.J."/>
            <person name="Hasan A.R."/>
            <person name="Ness R.W."/>
            <person name="Keightley P.D."/>
        </authorList>
    </citation>
    <scope>NUCLEOTIDE SEQUENCE</scope>
    <source>
        <strain evidence="9">CCAP 11/70</strain>
    </source>
</reference>
<dbReference type="InterPro" id="IPR014876">
    <property type="entry name" value="DEK_C"/>
</dbReference>
<feature type="compositionally biased region" description="Pro residues" evidence="7">
    <location>
        <begin position="293"/>
        <end position="307"/>
    </location>
</feature>